<evidence type="ECO:0000256" key="1">
    <source>
        <dbReference type="ARBA" id="ARBA00001231"/>
    </source>
</evidence>
<evidence type="ECO:0000256" key="7">
    <source>
        <dbReference type="PIRNR" id="PIRNR001093"/>
    </source>
</evidence>
<dbReference type="SUPFAM" id="SSF51445">
    <property type="entry name" value="(Trans)glycosidases"/>
    <property type="match status" value="1"/>
</dbReference>
<dbReference type="PIRSF" id="PIRSF001093">
    <property type="entry name" value="B-hxosamndse_ab_euk"/>
    <property type="match status" value="1"/>
</dbReference>
<evidence type="ECO:0000256" key="4">
    <source>
        <dbReference type="ARBA" id="ARBA00022801"/>
    </source>
</evidence>
<dbReference type="InterPro" id="IPR025705">
    <property type="entry name" value="Beta_hexosaminidase_sua/sub"/>
</dbReference>
<dbReference type="GO" id="GO:0004563">
    <property type="term" value="F:beta-N-acetylhexosaminidase activity"/>
    <property type="evidence" value="ECO:0007669"/>
    <property type="project" value="UniProtKB-EC"/>
</dbReference>
<dbReference type="CDD" id="cd06562">
    <property type="entry name" value="GH20_HexA_HexB-like"/>
    <property type="match status" value="1"/>
</dbReference>
<keyword evidence="3 9" id="KW-0732">Signal</keyword>
<dbReference type="EMBL" id="LSSL01001054">
    <property type="protein sequence ID" value="OLY83136.1"/>
    <property type="molecule type" value="Genomic_DNA"/>
</dbReference>
<evidence type="ECO:0000259" key="11">
    <source>
        <dbReference type="Pfam" id="PF14845"/>
    </source>
</evidence>
<dbReference type="PRINTS" id="PR00738">
    <property type="entry name" value="GLHYDRLASE20"/>
</dbReference>
<dbReference type="InterPro" id="IPR029019">
    <property type="entry name" value="HEX_eukaryotic_N"/>
</dbReference>
<dbReference type="FunFam" id="3.20.20.80:FF:000063">
    <property type="entry name" value="Beta-hexosaminidase"/>
    <property type="match status" value="1"/>
</dbReference>
<evidence type="ECO:0000256" key="9">
    <source>
        <dbReference type="SAM" id="SignalP"/>
    </source>
</evidence>
<dbReference type="STRING" id="133383.A0A1R0H1X0"/>
<dbReference type="GO" id="GO:0005975">
    <property type="term" value="P:carbohydrate metabolic process"/>
    <property type="evidence" value="ECO:0007669"/>
    <property type="project" value="InterPro"/>
</dbReference>
<dbReference type="InterPro" id="IPR029018">
    <property type="entry name" value="Hex-like_dom2"/>
</dbReference>
<dbReference type="AlphaFoldDB" id="A0A1R0H1X0"/>
<evidence type="ECO:0000313" key="12">
    <source>
        <dbReference type="EMBL" id="OLY83136.1"/>
    </source>
</evidence>
<gene>
    <name evidence="12" type="ORF">AYI68_g2732</name>
</gene>
<evidence type="ECO:0000256" key="2">
    <source>
        <dbReference type="ARBA" id="ARBA00006285"/>
    </source>
</evidence>
<evidence type="ECO:0000259" key="10">
    <source>
        <dbReference type="Pfam" id="PF00728"/>
    </source>
</evidence>
<dbReference type="GO" id="GO:0016020">
    <property type="term" value="C:membrane"/>
    <property type="evidence" value="ECO:0007669"/>
    <property type="project" value="TreeGrafter"/>
</dbReference>
<evidence type="ECO:0000256" key="3">
    <source>
        <dbReference type="ARBA" id="ARBA00022729"/>
    </source>
</evidence>
<dbReference type="Gene3D" id="3.30.379.10">
    <property type="entry name" value="Chitobiase/beta-hexosaminidase domain 2-like"/>
    <property type="match status" value="1"/>
</dbReference>
<dbReference type="InterPro" id="IPR015883">
    <property type="entry name" value="Glyco_hydro_20_cat"/>
</dbReference>
<dbReference type="EC" id="3.2.1.52" evidence="7"/>
<feature type="chain" id="PRO_5013158768" description="Beta-hexosaminidase" evidence="9">
    <location>
        <begin position="24"/>
        <end position="555"/>
    </location>
</feature>
<dbReference type="Pfam" id="PF14845">
    <property type="entry name" value="Glycohydro_20b2"/>
    <property type="match status" value="1"/>
</dbReference>
<keyword evidence="13" id="KW-1185">Reference proteome</keyword>
<keyword evidence="6 7" id="KW-0326">Glycosidase</keyword>
<organism evidence="12 13">
    <name type="scientific">Smittium mucronatum</name>
    <dbReference type="NCBI Taxonomy" id="133383"/>
    <lineage>
        <taxon>Eukaryota</taxon>
        <taxon>Fungi</taxon>
        <taxon>Fungi incertae sedis</taxon>
        <taxon>Zoopagomycota</taxon>
        <taxon>Kickxellomycotina</taxon>
        <taxon>Harpellomycetes</taxon>
        <taxon>Harpellales</taxon>
        <taxon>Legeriomycetaceae</taxon>
        <taxon>Smittium</taxon>
    </lineage>
</organism>
<keyword evidence="4 7" id="KW-0378">Hydrolase</keyword>
<comment type="similarity">
    <text evidence="2 7">Belongs to the glycosyl hydrolase 20 family.</text>
</comment>
<evidence type="ECO:0000256" key="6">
    <source>
        <dbReference type="ARBA" id="ARBA00023295"/>
    </source>
</evidence>
<proteinExistence type="inferred from homology"/>
<feature type="domain" description="Beta-hexosaminidase eukaryotic type N-terminal" evidence="11">
    <location>
        <begin position="24"/>
        <end position="142"/>
    </location>
</feature>
<evidence type="ECO:0000256" key="5">
    <source>
        <dbReference type="ARBA" id="ARBA00023180"/>
    </source>
</evidence>
<dbReference type="OrthoDB" id="428480at2759"/>
<feature type="active site" description="Proton donor" evidence="8">
    <location>
        <position position="325"/>
    </location>
</feature>
<feature type="domain" description="Glycoside hydrolase family 20 catalytic" evidence="10">
    <location>
        <begin position="165"/>
        <end position="500"/>
    </location>
</feature>
<comment type="catalytic activity">
    <reaction evidence="1 7">
        <text>Hydrolysis of terminal non-reducing N-acetyl-D-hexosamine residues in N-acetyl-beta-D-hexosaminides.</text>
        <dbReference type="EC" id="3.2.1.52"/>
    </reaction>
</comment>
<protein>
    <recommendedName>
        <fullName evidence="7">Beta-hexosaminidase</fullName>
        <ecNumber evidence="7">3.2.1.52</ecNumber>
    </recommendedName>
</protein>
<dbReference type="SUPFAM" id="SSF55545">
    <property type="entry name" value="beta-N-acetylhexosaminidase-like domain"/>
    <property type="match status" value="1"/>
</dbReference>
<keyword evidence="5" id="KW-0325">Glycoprotein</keyword>
<reference evidence="12 13" key="1">
    <citation type="journal article" date="2016" name="Mol. Biol. Evol.">
        <title>Genome-Wide Survey of Gut Fungi (Harpellales) Reveals the First Horizontally Transferred Ubiquitin Gene from a Mosquito Host.</title>
        <authorList>
            <person name="Wang Y."/>
            <person name="White M.M."/>
            <person name="Kvist S."/>
            <person name="Moncalvo J.M."/>
        </authorList>
    </citation>
    <scope>NUCLEOTIDE SEQUENCE [LARGE SCALE GENOMIC DNA]</scope>
    <source>
        <strain evidence="12 13">ALG-7-W6</strain>
    </source>
</reference>
<dbReference type="PANTHER" id="PTHR22600:SF26">
    <property type="entry name" value="BETA-N-ACETYLHEXOSAMINIDASE"/>
    <property type="match status" value="1"/>
</dbReference>
<evidence type="ECO:0000313" key="13">
    <source>
        <dbReference type="Proteomes" id="UP000187455"/>
    </source>
</evidence>
<dbReference type="InterPro" id="IPR017853">
    <property type="entry name" value="GH"/>
</dbReference>
<comment type="caution">
    <text evidence="12">The sequence shown here is derived from an EMBL/GenBank/DDBJ whole genome shotgun (WGS) entry which is preliminary data.</text>
</comment>
<accession>A0A1R0H1X0</accession>
<dbReference type="Pfam" id="PF00728">
    <property type="entry name" value="Glyco_hydro_20"/>
    <property type="match status" value="1"/>
</dbReference>
<dbReference type="GO" id="GO:0030203">
    <property type="term" value="P:glycosaminoglycan metabolic process"/>
    <property type="evidence" value="ECO:0007669"/>
    <property type="project" value="TreeGrafter"/>
</dbReference>
<sequence>MIIVVSVSKVLLFGSILVKSVSGLWPIPQSYTSGSGNVMVDLDRLTIINSGCASDILSRAITRYSCLIKKEKFSPPLDYNISAISPVATLSRLEITVNYDNTVLNLDTDESYSLVVNNDGSSCLEANSVYGAIRGLETFSQIIVDNYGKKIIKNTPISIQDAPTFKHRGILLDTSRNYYSLDSIKRTIDGMAYTKLNVLHWHIVDSQSWPVESKFLPDLYKKGAYSLDMVYMHTDVTNIIDYARDRGVRVIPEFDVPGHTYIVGKAKPEIMSCLDVQPRWDLNAAEPPSGQLNIAKQGALDFTGNVLDEYASLFTDNVFNVGGDEVNRNCWNEDPYFIQYLSENPTEDVESVLRSYYAFVYAKVAALNKTPMCWEETLMHTNFSLPTNTIVQAWIDEASVPEIVNRGYRVVASPYTSSYLDCGHGAWLSNWVNGNSWCDPFKSWMKVYSYNPLVNITTPAARSLVLGGEVALWAEQSDEIVVDKLLWPRAAAAGELYWSGPYVPNTTTKRDINDAAIRISEHRFRLLARGIQAEPTQPLWCIRNPGHCNLPETLL</sequence>
<feature type="signal peptide" evidence="9">
    <location>
        <begin position="1"/>
        <end position="23"/>
    </location>
</feature>
<dbReference type="PANTHER" id="PTHR22600">
    <property type="entry name" value="BETA-HEXOSAMINIDASE"/>
    <property type="match status" value="1"/>
</dbReference>
<dbReference type="Gene3D" id="3.20.20.80">
    <property type="entry name" value="Glycosidases"/>
    <property type="match status" value="1"/>
</dbReference>
<dbReference type="Proteomes" id="UP000187455">
    <property type="component" value="Unassembled WGS sequence"/>
</dbReference>
<name>A0A1R0H1X0_9FUNG</name>
<evidence type="ECO:0000256" key="8">
    <source>
        <dbReference type="PIRSR" id="PIRSR001093-1"/>
    </source>
</evidence>